<gene>
    <name evidence="1" type="ORF">PIB30_021427</name>
</gene>
<accession>A0ABU6U8R3</accession>
<sequence length="125" mass="14067">MERAFDDLILPGTNSTLQVDIESMERERLKKAIDFAIEKAVQMGFERSRVVAAFEAGGTFEDVIQRLKEQPEGPSDLSKAEEQNEEINGQINLNINISPKNEGATILFYLRLIELALRRLGETEG</sequence>
<dbReference type="Proteomes" id="UP001341840">
    <property type="component" value="Unassembled WGS sequence"/>
</dbReference>
<organism evidence="1 2">
    <name type="scientific">Stylosanthes scabra</name>
    <dbReference type="NCBI Taxonomy" id="79078"/>
    <lineage>
        <taxon>Eukaryota</taxon>
        <taxon>Viridiplantae</taxon>
        <taxon>Streptophyta</taxon>
        <taxon>Embryophyta</taxon>
        <taxon>Tracheophyta</taxon>
        <taxon>Spermatophyta</taxon>
        <taxon>Magnoliopsida</taxon>
        <taxon>eudicotyledons</taxon>
        <taxon>Gunneridae</taxon>
        <taxon>Pentapetalae</taxon>
        <taxon>rosids</taxon>
        <taxon>fabids</taxon>
        <taxon>Fabales</taxon>
        <taxon>Fabaceae</taxon>
        <taxon>Papilionoideae</taxon>
        <taxon>50 kb inversion clade</taxon>
        <taxon>dalbergioids sensu lato</taxon>
        <taxon>Dalbergieae</taxon>
        <taxon>Pterocarpus clade</taxon>
        <taxon>Stylosanthes</taxon>
    </lineage>
</organism>
<name>A0ABU6U8R3_9FABA</name>
<protein>
    <submittedName>
        <fullName evidence="1">Uncharacterized protein</fullName>
    </submittedName>
</protein>
<comment type="caution">
    <text evidence="1">The sequence shown here is derived from an EMBL/GenBank/DDBJ whole genome shotgun (WGS) entry which is preliminary data.</text>
</comment>
<evidence type="ECO:0000313" key="2">
    <source>
        <dbReference type="Proteomes" id="UP001341840"/>
    </source>
</evidence>
<dbReference type="EMBL" id="JASCZI010120899">
    <property type="protein sequence ID" value="MED6157229.1"/>
    <property type="molecule type" value="Genomic_DNA"/>
</dbReference>
<reference evidence="1 2" key="1">
    <citation type="journal article" date="2023" name="Plants (Basel)">
        <title>Bridging the Gap: Combining Genomics and Transcriptomics Approaches to Understand Stylosanthes scabra, an Orphan Legume from the Brazilian Caatinga.</title>
        <authorList>
            <person name="Ferreira-Neto J.R.C."/>
            <person name="da Silva M.D."/>
            <person name="Binneck E."/>
            <person name="de Melo N.F."/>
            <person name="da Silva R.H."/>
            <person name="de Melo A.L.T.M."/>
            <person name="Pandolfi V."/>
            <person name="Bustamante F.O."/>
            <person name="Brasileiro-Vidal A.C."/>
            <person name="Benko-Iseppon A.M."/>
        </authorList>
    </citation>
    <scope>NUCLEOTIDE SEQUENCE [LARGE SCALE GENOMIC DNA]</scope>
    <source>
        <tissue evidence="1">Leaves</tissue>
    </source>
</reference>
<keyword evidence="2" id="KW-1185">Reference proteome</keyword>
<evidence type="ECO:0000313" key="1">
    <source>
        <dbReference type="EMBL" id="MED6157229.1"/>
    </source>
</evidence>
<proteinExistence type="predicted"/>